<dbReference type="CDD" id="cd04301">
    <property type="entry name" value="NAT_SF"/>
    <property type="match status" value="1"/>
</dbReference>
<keyword evidence="5" id="KW-1185">Reference proteome</keyword>
<evidence type="ECO:0000256" key="2">
    <source>
        <dbReference type="ARBA" id="ARBA00023315"/>
    </source>
</evidence>
<evidence type="ECO:0000313" key="5">
    <source>
        <dbReference type="Proteomes" id="UP001172721"/>
    </source>
</evidence>
<keyword evidence="1" id="KW-0808">Transferase</keyword>
<evidence type="ECO:0000256" key="1">
    <source>
        <dbReference type="ARBA" id="ARBA00022679"/>
    </source>
</evidence>
<dbReference type="EMBL" id="JAUHTR010000005">
    <property type="protein sequence ID" value="MDN4525125.1"/>
    <property type="molecule type" value="Genomic_DNA"/>
</dbReference>
<dbReference type="Pfam" id="PF00583">
    <property type="entry name" value="Acetyltransf_1"/>
    <property type="match status" value="1"/>
</dbReference>
<dbReference type="Gene3D" id="3.40.630.30">
    <property type="match status" value="1"/>
</dbReference>
<dbReference type="PROSITE" id="PS51186">
    <property type="entry name" value="GNAT"/>
    <property type="match status" value="1"/>
</dbReference>
<dbReference type="InterPro" id="IPR050832">
    <property type="entry name" value="Bact_Acetyltransf"/>
</dbReference>
<dbReference type="SUPFAM" id="SSF55729">
    <property type="entry name" value="Acyl-CoA N-acyltransferases (Nat)"/>
    <property type="match status" value="1"/>
</dbReference>
<keyword evidence="2" id="KW-0012">Acyltransferase</keyword>
<reference evidence="4" key="1">
    <citation type="submission" date="2023-07" db="EMBL/GenBank/DDBJ databases">
        <title>Fictibacillus sp. isolated from freshwater pond.</title>
        <authorList>
            <person name="Kirdat K."/>
            <person name="Bhat A."/>
            <person name="Mourya A."/>
            <person name="Yadav A."/>
        </authorList>
    </citation>
    <scope>NUCLEOTIDE SEQUENCE</scope>
    <source>
        <strain evidence="4">NE201</strain>
    </source>
</reference>
<proteinExistence type="predicted"/>
<feature type="domain" description="N-acetyltransferase" evidence="3">
    <location>
        <begin position="6"/>
        <end position="163"/>
    </location>
</feature>
<dbReference type="RefSeq" id="WP_301166164.1">
    <property type="nucleotide sequence ID" value="NZ_JAUHTR010000005.1"/>
</dbReference>
<dbReference type="InterPro" id="IPR016181">
    <property type="entry name" value="Acyl_CoA_acyltransferase"/>
</dbReference>
<evidence type="ECO:0000313" key="4">
    <source>
        <dbReference type="EMBL" id="MDN4525125.1"/>
    </source>
</evidence>
<dbReference type="Proteomes" id="UP001172721">
    <property type="component" value="Unassembled WGS sequence"/>
</dbReference>
<evidence type="ECO:0000259" key="3">
    <source>
        <dbReference type="PROSITE" id="PS51186"/>
    </source>
</evidence>
<protein>
    <submittedName>
        <fullName evidence="4">GNAT family N-acetyltransferase</fullName>
    </submittedName>
</protein>
<accession>A0ABT8HXC2</accession>
<dbReference type="PANTHER" id="PTHR43877">
    <property type="entry name" value="AMINOALKYLPHOSPHONATE N-ACETYLTRANSFERASE-RELATED-RELATED"/>
    <property type="match status" value="1"/>
</dbReference>
<comment type="caution">
    <text evidence="4">The sequence shown here is derived from an EMBL/GenBank/DDBJ whole genome shotgun (WGS) entry which is preliminary data.</text>
</comment>
<dbReference type="InterPro" id="IPR000182">
    <property type="entry name" value="GNAT_dom"/>
</dbReference>
<name>A0ABT8HXC2_9BACL</name>
<gene>
    <name evidence="4" type="ORF">QYB97_11585</name>
</gene>
<organism evidence="4 5">
    <name type="scientific">Fictibacillus fluitans</name>
    <dbReference type="NCBI Taxonomy" id="3058422"/>
    <lineage>
        <taxon>Bacteria</taxon>
        <taxon>Bacillati</taxon>
        <taxon>Bacillota</taxon>
        <taxon>Bacilli</taxon>
        <taxon>Bacillales</taxon>
        <taxon>Fictibacillaceae</taxon>
        <taxon>Fictibacillus</taxon>
    </lineage>
</organism>
<dbReference type="PANTHER" id="PTHR43877:SF1">
    <property type="entry name" value="ACETYLTRANSFERASE"/>
    <property type="match status" value="1"/>
</dbReference>
<sequence>MNTVDLTFRLSNRHDYPQLTELENLVWNKENSPAEIQYASTEEYAQHFPEGSQMLAVSDGRVCGCFSYRIPTHLESNRHVAELALAIHPDFQGQGVARALMKAGEEWMKRLGKTKLSLRVMATNPKAIRFYVRYGFVRQGTLVNEFLINGQYVDDIMMYKMLED</sequence>